<accession>A0A7R9J6X1</accession>
<feature type="region of interest" description="Disordered" evidence="1">
    <location>
        <begin position="128"/>
        <end position="152"/>
    </location>
</feature>
<gene>
    <name evidence="2" type="ORF">TCMB3V08_LOCUS6446</name>
</gene>
<dbReference type="AlphaFoldDB" id="A0A7R9J6X1"/>
<feature type="compositionally biased region" description="Acidic residues" evidence="1">
    <location>
        <begin position="134"/>
        <end position="144"/>
    </location>
</feature>
<evidence type="ECO:0000313" key="2">
    <source>
        <dbReference type="EMBL" id="CAD7573821.1"/>
    </source>
</evidence>
<reference evidence="2" key="1">
    <citation type="submission" date="2020-11" db="EMBL/GenBank/DDBJ databases">
        <authorList>
            <person name="Tran Van P."/>
        </authorList>
    </citation>
    <scope>NUCLEOTIDE SEQUENCE</scope>
</reference>
<evidence type="ECO:0000256" key="1">
    <source>
        <dbReference type="SAM" id="MobiDB-lite"/>
    </source>
</evidence>
<organism evidence="2">
    <name type="scientific">Timema californicum</name>
    <name type="common">California timema</name>
    <name type="synonym">Walking stick</name>
    <dbReference type="NCBI Taxonomy" id="61474"/>
    <lineage>
        <taxon>Eukaryota</taxon>
        <taxon>Metazoa</taxon>
        <taxon>Ecdysozoa</taxon>
        <taxon>Arthropoda</taxon>
        <taxon>Hexapoda</taxon>
        <taxon>Insecta</taxon>
        <taxon>Pterygota</taxon>
        <taxon>Neoptera</taxon>
        <taxon>Polyneoptera</taxon>
        <taxon>Phasmatodea</taxon>
        <taxon>Timematodea</taxon>
        <taxon>Timematoidea</taxon>
        <taxon>Timematidae</taxon>
        <taxon>Timema</taxon>
    </lineage>
</organism>
<name>A0A7R9J6X1_TIMCA</name>
<proteinExistence type="predicted"/>
<protein>
    <submittedName>
        <fullName evidence="2">(California timema) hypothetical protein</fullName>
    </submittedName>
</protein>
<sequence length="396" mass="44184">MGPHERKRANEEAPKTLRRNITRAATQLTADSVRPPLGNQKNTNDIGMAPLQARRSLLGVALHIPSLLQHKRVKQMINLKPWSNTKNALLSLGFSGSQQLRLCMPGFAQPTANYTHQWIGMLYPPHELTRNEETNSDSENEQTDEVTLPNWAGSKERSLPLKACVPWQQVSTRGDGSGLPWSTGGGGCLQMQTSSTAKETTELSRPGPSEQQITLGGHEGIKHSTLSQGALLPLWQYPLSVGTCTSTHSWEFGTETHDTTTGLPPAQSSLLSVIRCKLCEIVCYYALQLQEEWFRVYNCLQYSLSQPRTRLWRDSRYCVMDRTSTRLLLRLYSGCAQYRPCIRAIVTDNTVNKYHRSQINIYALECLCLAQAVMLSYPSAVSCELSVSTKEAMGLL</sequence>
<dbReference type="EMBL" id="OE181863">
    <property type="protein sequence ID" value="CAD7573821.1"/>
    <property type="molecule type" value="Genomic_DNA"/>
</dbReference>